<comment type="subcellular location">
    <subcellularLocation>
        <location evidence="1">Cell inner membrane</location>
    </subcellularLocation>
</comment>
<evidence type="ECO:0000256" key="2">
    <source>
        <dbReference type="ARBA" id="ARBA00022475"/>
    </source>
</evidence>
<gene>
    <name evidence="8" type="ORF">CENDO_06405</name>
</gene>
<organism evidence="8 9">
    <name type="scientific">Corynebacterium endometrii</name>
    <dbReference type="NCBI Taxonomy" id="2488819"/>
    <lineage>
        <taxon>Bacteria</taxon>
        <taxon>Bacillati</taxon>
        <taxon>Actinomycetota</taxon>
        <taxon>Actinomycetes</taxon>
        <taxon>Mycobacteriales</taxon>
        <taxon>Corynebacteriaceae</taxon>
        <taxon>Corynebacterium</taxon>
    </lineage>
</organism>
<evidence type="ECO:0000313" key="9">
    <source>
        <dbReference type="Proteomes" id="UP000296352"/>
    </source>
</evidence>
<reference evidence="8 9" key="1">
    <citation type="submission" date="2019-04" db="EMBL/GenBank/DDBJ databases">
        <title>Corynebacterium endometrii sp. nov., isolated from the uterus of a cow with endometritis.</title>
        <authorList>
            <person name="Ballas P."/>
            <person name="Ruckert C."/>
            <person name="Wagener K."/>
            <person name="Drillich M."/>
            <person name="Kaempfer P."/>
            <person name="Busse H.-J."/>
            <person name="Ehling-Schulz M."/>
        </authorList>
    </citation>
    <scope>NUCLEOTIDE SEQUENCE [LARGE SCALE GENOMIC DNA]</scope>
    <source>
        <strain evidence="8 9">LMM-1653</strain>
    </source>
</reference>
<dbReference type="PANTHER" id="PTHR30606:SF10">
    <property type="entry name" value="PHOSPHATIDYLINOSITOL MANNOSIDE ACYLTRANSFERASE"/>
    <property type="match status" value="1"/>
</dbReference>
<dbReference type="Proteomes" id="UP000296352">
    <property type="component" value="Chromosome"/>
</dbReference>
<evidence type="ECO:0000256" key="5">
    <source>
        <dbReference type="ARBA" id="ARBA00023136"/>
    </source>
</evidence>
<dbReference type="EC" id="2.3.1.-" evidence="8"/>
<keyword evidence="4 8" id="KW-0808">Transferase</keyword>
<keyword evidence="2" id="KW-1003">Cell membrane</keyword>
<dbReference type="InterPro" id="IPR004960">
    <property type="entry name" value="LipA_acyltrans"/>
</dbReference>
<keyword evidence="6 8" id="KW-0012">Acyltransferase</keyword>
<dbReference type="RefSeq" id="WP_210726519.1">
    <property type="nucleotide sequence ID" value="NZ_CP039247.1"/>
</dbReference>
<dbReference type="GO" id="GO:0016746">
    <property type="term" value="F:acyltransferase activity"/>
    <property type="evidence" value="ECO:0007669"/>
    <property type="project" value="UniProtKB-KW"/>
</dbReference>
<feature type="region of interest" description="Disordered" evidence="7">
    <location>
        <begin position="288"/>
        <end position="322"/>
    </location>
</feature>
<name>A0A4P7QGH6_9CORY</name>
<dbReference type="GO" id="GO:0005886">
    <property type="term" value="C:plasma membrane"/>
    <property type="evidence" value="ECO:0007669"/>
    <property type="project" value="UniProtKB-SubCell"/>
</dbReference>
<evidence type="ECO:0000256" key="1">
    <source>
        <dbReference type="ARBA" id="ARBA00004533"/>
    </source>
</evidence>
<keyword evidence="5" id="KW-0472">Membrane</keyword>
<proteinExistence type="predicted"/>
<keyword evidence="3" id="KW-0997">Cell inner membrane</keyword>
<dbReference type="KEGG" id="cee:CENDO_06405"/>
<dbReference type="NCBIfam" id="NF005919">
    <property type="entry name" value="PRK07920.1"/>
    <property type="match status" value="1"/>
</dbReference>
<dbReference type="Pfam" id="PF03279">
    <property type="entry name" value="Lip_A_acyltrans"/>
    <property type="match status" value="1"/>
</dbReference>
<evidence type="ECO:0000313" key="8">
    <source>
        <dbReference type="EMBL" id="QCB28560.1"/>
    </source>
</evidence>
<sequence length="322" mass="35684">MSVWPSKDDLAAAGYMAGWRFVRMLPESVAYKLFELGADIASKGGRGPEQLRKNLGRVVGPENVTRALVRDSMRSYMRYWCEAFRLPAIHRRPGFHEQLKAGIEGLENFEAAYARGKGVILALPHTGNWDMAGAFLVGHVGGFTTVAERLKPESLYQAFVDFRESLGFEVLPLTGGAQPFDTLKARLKEGKVIALLSERDLSRTGVSVEFFGEPANMAAGPALLAQQTGAALCAVHLWFEKAEDGTPRWGKSVSVPIEVTTVEETTQRLADRFEEAIARHPADWHMLQPQWNSDVEERRAERAARARGKRRPNHPSAAGKED</sequence>
<evidence type="ECO:0000256" key="6">
    <source>
        <dbReference type="ARBA" id="ARBA00023315"/>
    </source>
</evidence>
<dbReference type="AlphaFoldDB" id="A0A4P7QGH6"/>
<dbReference type="EMBL" id="CP039247">
    <property type="protein sequence ID" value="QCB28560.1"/>
    <property type="molecule type" value="Genomic_DNA"/>
</dbReference>
<dbReference type="PANTHER" id="PTHR30606">
    <property type="entry name" value="LIPID A BIOSYNTHESIS LAUROYL ACYLTRANSFERASE"/>
    <property type="match status" value="1"/>
</dbReference>
<evidence type="ECO:0000256" key="7">
    <source>
        <dbReference type="SAM" id="MobiDB-lite"/>
    </source>
</evidence>
<accession>A0A4P7QGH6</accession>
<evidence type="ECO:0000256" key="3">
    <source>
        <dbReference type="ARBA" id="ARBA00022519"/>
    </source>
</evidence>
<protein>
    <submittedName>
        <fullName evidence="8">Phosphatidylinositol mannoside acyltransferase</fullName>
        <ecNumber evidence="8">2.3.1.-</ecNumber>
    </submittedName>
</protein>
<dbReference type="GO" id="GO:0009247">
    <property type="term" value="P:glycolipid biosynthetic process"/>
    <property type="evidence" value="ECO:0007669"/>
    <property type="project" value="UniProtKB-ARBA"/>
</dbReference>
<feature type="compositionally biased region" description="Basic and acidic residues" evidence="7">
    <location>
        <begin position="295"/>
        <end position="304"/>
    </location>
</feature>
<dbReference type="CDD" id="cd07984">
    <property type="entry name" value="LPLAT_LABLAT-like"/>
    <property type="match status" value="1"/>
</dbReference>
<evidence type="ECO:0000256" key="4">
    <source>
        <dbReference type="ARBA" id="ARBA00022679"/>
    </source>
</evidence>
<keyword evidence="9" id="KW-1185">Reference proteome</keyword>